<dbReference type="Gene3D" id="3.40.1190.20">
    <property type="match status" value="1"/>
</dbReference>
<dbReference type="CDD" id="cd01167">
    <property type="entry name" value="bac_FRK"/>
    <property type="match status" value="1"/>
</dbReference>
<comment type="similarity">
    <text evidence="1">Belongs to the carbohydrate kinase PfkB family.</text>
</comment>
<evidence type="ECO:0000313" key="8">
    <source>
        <dbReference type="Proteomes" id="UP000295554"/>
    </source>
</evidence>
<feature type="domain" description="Carbohydrate kinase PfkB" evidence="6">
    <location>
        <begin position="17"/>
        <end position="272"/>
    </location>
</feature>
<dbReference type="OrthoDB" id="9779730at2"/>
<gene>
    <name evidence="7" type="ORF">E2F43_10880</name>
</gene>
<dbReference type="InterPro" id="IPR029056">
    <property type="entry name" value="Ribokinase-like"/>
</dbReference>
<keyword evidence="4 7" id="KW-0418">Kinase</keyword>
<dbReference type="RefSeq" id="WP_133212505.1">
    <property type="nucleotide sequence ID" value="NZ_SMSE01000002.1"/>
</dbReference>
<evidence type="ECO:0000256" key="1">
    <source>
        <dbReference type="ARBA" id="ARBA00010688"/>
    </source>
</evidence>
<organism evidence="7 8">
    <name type="scientific">Seongchinamella unica</name>
    <dbReference type="NCBI Taxonomy" id="2547392"/>
    <lineage>
        <taxon>Bacteria</taxon>
        <taxon>Pseudomonadati</taxon>
        <taxon>Pseudomonadota</taxon>
        <taxon>Gammaproteobacteria</taxon>
        <taxon>Cellvibrionales</taxon>
        <taxon>Halieaceae</taxon>
        <taxon>Seongchinamella</taxon>
    </lineage>
</organism>
<dbReference type="PANTHER" id="PTHR43085">
    <property type="entry name" value="HEXOKINASE FAMILY MEMBER"/>
    <property type="match status" value="1"/>
</dbReference>
<keyword evidence="2" id="KW-0808">Transferase</keyword>
<dbReference type="InterPro" id="IPR002173">
    <property type="entry name" value="Carboh/pur_kinase_PfkB_CS"/>
</dbReference>
<dbReference type="PANTHER" id="PTHR43085:SF1">
    <property type="entry name" value="PSEUDOURIDINE KINASE-RELATED"/>
    <property type="match status" value="1"/>
</dbReference>
<dbReference type="SUPFAM" id="SSF53613">
    <property type="entry name" value="Ribokinase-like"/>
    <property type="match status" value="1"/>
</dbReference>
<dbReference type="InterPro" id="IPR050306">
    <property type="entry name" value="PfkB_Carbo_kinase"/>
</dbReference>
<dbReference type="EMBL" id="SMSE01000002">
    <property type="protein sequence ID" value="TDG13987.1"/>
    <property type="molecule type" value="Genomic_DNA"/>
</dbReference>
<dbReference type="GO" id="GO:0005524">
    <property type="term" value="F:ATP binding"/>
    <property type="evidence" value="ECO:0007669"/>
    <property type="project" value="UniProtKB-KW"/>
</dbReference>
<keyword evidence="8" id="KW-1185">Reference proteome</keyword>
<evidence type="ECO:0000256" key="2">
    <source>
        <dbReference type="ARBA" id="ARBA00022679"/>
    </source>
</evidence>
<sequence>MNNRICIFGEVLFDHFPDGSRVMGGAPFNVAWHLQAFGLSPYFVSRTGQDPEGELVRQTMRSWGMDTDGLQTDAALPTGKVQVTFVDGEPGYDIVENCAYDAIEPPDLQSCDILYHGSLALRSKRSADTIRALRGITARQVFIDVNLRDPWWHRREIESTLVGSNWVKLNVHELELLASTDVATAADFLDSYGLEGLIVTHGAEGAELVLANGLQEREPAAEAPELVDTVGAGDAFSSVMLLGIALEWPAKISLQRAQAFAASIVGRRGATVQDPAFYADFLGQWGLSN</sequence>
<evidence type="ECO:0000313" key="7">
    <source>
        <dbReference type="EMBL" id="TDG13987.1"/>
    </source>
</evidence>
<evidence type="ECO:0000256" key="4">
    <source>
        <dbReference type="ARBA" id="ARBA00022777"/>
    </source>
</evidence>
<evidence type="ECO:0000259" key="6">
    <source>
        <dbReference type="Pfam" id="PF00294"/>
    </source>
</evidence>
<evidence type="ECO:0000256" key="5">
    <source>
        <dbReference type="ARBA" id="ARBA00022840"/>
    </source>
</evidence>
<proteinExistence type="inferred from homology"/>
<evidence type="ECO:0000256" key="3">
    <source>
        <dbReference type="ARBA" id="ARBA00022741"/>
    </source>
</evidence>
<dbReference type="PROSITE" id="PS00583">
    <property type="entry name" value="PFKB_KINASES_1"/>
    <property type="match status" value="1"/>
</dbReference>
<keyword evidence="5" id="KW-0067">ATP-binding</keyword>
<comment type="caution">
    <text evidence="7">The sequence shown here is derived from an EMBL/GenBank/DDBJ whole genome shotgun (WGS) entry which is preliminary data.</text>
</comment>
<dbReference type="Pfam" id="PF00294">
    <property type="entry name" value="PfkB"/>
    <property type="match status" value="1"/>
</dbReference>
<dbReference type="Proteomes" id="UP000295554">
    <property type="component" value="Unassembled WGS sequence"/>
</dbReference>
<accession>A0A4R5LTB2</accession>
<dbReference type="GO" id="GO:0016301">
    <property type="term" value="F:kinase activity"/>
    <property type="evidence" value="ECO:0007669"/>
    <property type="project" value="UniProtKB-KW"/>
</dbReference>
<reference evidence="7 8" key="1">
    <citation type="submission" date="2019-03" db="EMBL/GenBank/DDBJ databases">
        <title>Seongchinamella monodicae gen. nov., sp. nov., a novel member of the Gammaproteobacteria isolated from a tidal mudflat of beach.</title>
        <authorList>
            <person name="Yang H.G."/>
            <person name="Kang J.W."/>
            <person name="Lee S.D."/>
        </authorList>
    </citation>
    <scope>NUCLEOTIDE SEQUENCE [LARGE SCALE GENOMIC DNA]</scope>
    <source>
        <strain evidence="7 8">GH4-78</strain>
    </source>
</reference>
<dbReference type="AlphaFoldDB" id="A0A4R5LTB2"/>
<protein>
    <submittedName>
        <fullName evidence="7">Carbohydrate kinase</fullName>
    </submittedName>
</protein>
<name>A0A4R5LTB2_9GAMM</name>
<dbReference type="InterPro" id="IPR011611">
    <property type="entry name" value="PfkB_dom"/>
</dbReference>
<keyword evidence="3" id="KW-0547">Nucleotide-binding</keyword>